<dbReference type="RefSeq" id="WP_057869220.1">
    <property type="nucleotide sequence ID" value="NZ_AZDX01000007.1"/>
</dbReference>
<dbReference type="AlphaFoldDB" id="A0A0R1MRX9"/>
<reference evidence="2 3" key="1">
    <citation type="journal article" date="2015" name="Genome Announc.">
        <title>Expanding the biotechnology potential of lactobacilli through comparative genomics of 213 strains and associated genera.</title>
        <authorList>
            <person name="Sun Z."/>
            <person name="Harris H.M."/>
            <person name="McCann A."/>
            <person name="Guo C."/>
            <person name="Argimon S."/>
            <person name="Zhang W."/>
            <person name="Yang X."/>
            <person name="Jeffery I.B."/>
            <person name="Cooney J.C."/>
            <person name="Kagawa T.F."/>
            <person name="Liu W."/>
            <person name="Song Y."/>
            <person name="Salvetti E."/>
            <person name="Wrobel A."/>
            <person name="Rasinkangas P."/>
            <person name="Parkhill J."/>
            <person name="Rea M.C."/>
            <person name="O'Sullivan O."/>
            <person name="Ritari J."/>
            <person name="Douillard F.P."/>
            <person name="Paul Ross R."/>
            <person name="Yang R."/>
            <person name="Briner A.E."/>
            <person name="Felis G.E."/>
            <person name="de Vos W.M."/>
            <person name="Barrangou R."/>
            <person name="Klaenhammer T.R."/>
            <person name="Caufield P.W."/>
            <person name="Cui Y."/>
            <person name="Zhang H."/>
            <person name="O'Toole P.W."/>
        </authorList>
    </citation>
    <scope>NUCLEOTIDE SEQUENCE [LARGE SCALE GENOMIC DNA]</scope>
    <source>
        <strain evidence="2 3">DSM 19519</strain>
    </source>
</reference>
<dbReference type="OrthoDB" id="9802987at2"/>
<comment type="caution">
    <text evidence="2">The sequence shown here is derived from an EMBL/GenBank/DDBJ whole genome shotgun (WGS) entry which is preliminary data.</text>
</comment>
<organism evidence="2 3">
    <name type="scientific">Liquorilactobacillus hordei DSM 19519</name>
    <dbReference type="NCBI Taxonomy" id="1423759"/>
    <lineage>
        <taxon>Bacteria</taxon>
        <taxon>Bacillati</taxon>
        <taxon>Bacillota</taxon>
        <taxon>Bacilli</taxon>
        <taxon>Lactobacillales</taxon>
        <taxon>Lactobacillaceae</taxon>
        <taxon>Liquorilactobacillus</taxon>
    </lineage>
</organism>
<evidence type="ECO:0000313" key="2">
    <source>
        <dbReference type="EMBL" id="KRL07267.1"/>
    </source>
</evidence>
<dbReference type="GeneID" id="98311671"/>
<sequence>MIPKKIHYCWFGGNELPEEYKNYIAQWHELCPEYEIIQWDESNYDVKKNNYMKQAYEQKKWSFVSDYAGFDIIYQNGGIYLDTDVELRKSLDHLLNSKAFMGMEENEGGVSVNPGLGFGAELHNQVIKDLRDIYEKVDFVKKDGELNIVAIPVYTTNYLANKGLLKKNEYQKIAGVDIYPTEYFAPMDFLTGESNETEKTVSIHHYSALWQDNRSQRHTKIIRSINRRFGKKVGMKINWFFRVSWGIARRIRKIVKH</sequence>
<dbReference type="InterPro" id="IPR051706">
    <property type="entry name" value="Glycosyltransferase_domain"/>
</dbReference>
<dbReference type="GO" id="GO:0051999">
    <property type="term" value="P:mannosyl-inositol phosphorylceramide biosynthetic process"/>
    <property type="evidence" value="ECO:0007669"/>
    <property type="project" value="TreeGrafter"/>
</dbReference>
<dbReference type="GO" id="GO:0016020">
    <property type="term" value="C:membrane"/>
    <property type="evidence" value="ECO:0007669"/>
    <property type="project" value="GOC"/>
</dbReference>
<keyword evidence="1 2" id="KW-0808">Transferase</keyword>
<evidence type="ECO:0000313" key="3">
    <source>
        <dbReference type="Proteomes" id="UP000051448"/>
    </source>
</evidence>
<dbReference type="GO" id="GO:0000030">
    <property type="term" value="F:mannosyltransferase activity"/>
    <property type="evidence" value="ECO:0007669"/>
    <property type="project" value="TreeGrafter"/>
</dbReference>
<keyword evidence="3" id="KW-1185">Reference proteome</keyword>
<dbReference type="PANTHER" id="PTHR32385">
    <property type="entry name" value="MANNOSYL PHOSPHORYLINOSITOL CERAMIDE SYNTHASE"/>
    <property type="match status" value="1"/>
</dbReference>
<proteinExistence type="predicted"/>
<dbReference type="Gene3D" id="3.90.550.20">
    <property type="match status" value="1"/>
</dbReference>
<evidence type="ECO:0000256" key="1">
    <source>
        <dbReference type="ARBA" id="ARBA00022679"/>
    </source>
</evidence>
<dbReference type="InterPro" id="IPR007577">
    <property type="entry name" value="GlycoTrfase_DXD_sugar-bd_CS"/>
</dbReference>
<dbReference type="PATRIC" id="fig|1423759.3.peg.2137"/>
<dbReference type="EMBL" id="AZDX01000007">
    <property type="protein sequence ID" value="KRL07267.1"/>
    <property type="molecule type" value="Genomic_DNA"/>
</dbReference>
<dbReference type="Proteomes" id="UP000051448">
    <property type="component" value="Unassembled WGS sequence"/>
</dbReference>
<name>A0A0R1MRX9_9LACO</name>
<gene>
    <name evidence="2" type="ORF">FC92_GL002045</name>
</gene>
<accession>A0A0R1MRX9</accession>
<protein>
    <submittedName>
        <fullName evidence="2">Glycosyltransferase</fullName>
    </submittedName>
</protein>
<dbReference type="STRING" id="1423759.FC92_GL002045"/>
<dbReference type="InterPro" id="IPR029044">
    <property type="entry name" value="Nucleotide-diphossugar_trans"/>
</dbReference>
<dbReference type="SUPFAM" id="SSF53448">
    <property type="entry name" value="Nucleotide-diphospho-sugar transferases"/>
    <property type="match status" value="1"/>
</dbReference>
<dbReference type="Pfam" id="PF04488">
    <property type="entry name" value="Gly_transf_sug"/>
    <property type="match status" value="1"/>
</dbReference>
<dbReference type="PANTHER" id="PTHR32385:SF15">
    <property type="entry name" value="INOSITOL PHOSPHOCERAMIDE MANNOSYLTRANSFERASE 1"/>
    <property type="match status" value="1"/>
</dbReference>